<sequence length="87" mass="9771">MRFAESADVERMVRRTIGATPIGERVTSITIEKALDEDGDEYLRVALRLDKLANLKVEELAHMVQTIERAVAEIDERFASVRLAEAA</sequence>
<organism evidence="1 2">
    <name type="scientific">Brevundimonas staleyi</name>
    <dbReference type="NCBI Taxonomy" id="74326"/>
    <lineage>
        <taxon>Bacteria</taxon>
        <taxon>Pseudomonadati</taxon>
        <taxon>Pseudomonadota</taxon>
        <taxon>Alphaproteobacteria</taxon>
        <taxon>Caulobacterales</taxon>
        <taxon>Caulobacteraceae</taxon>
        <taxon>Brevundimonas</taxon>
    </lineage>
</organism>
<gene>
    <name evidence="1" type="ORF">ACFPIE_01395</name>
</gene>
<dbReference type="RefSeq" id="WP_374038476.1">
    <property type="nucleotide sequence ID" value="NZ_CP169082.1"/>
</dbReference>
<comment type="caution">
    <text evidence="1">The sequence shown here is derived from an EMBL/GenBank/DDBJ whole genome shotgun (WGS) entry which is preliminary data.</text>
</comment>
<evidence type="ECO:0000313" key="1">
    <source>
        <dbReference type="EMBL" id="MFC5342548.1"/>
    </source>
</evidence>
<evidence type="ECO:0000313" key="2">
    <source>
        <dbReference type="Proteomes" id="UP001596152"/>
    </source>
</evidence>
<dbReference type="Proteomes" id="UP001596152">
    <property type="component" value="Unassembled WGS sequence"/>
</dbReference>
<dbReference type="EMBL" id="JBHSLF010000002">
    <property type="protein sequence ID" value="MFC5342548.1"/>
    <property type="molecule type" value="Genomic_DNA"/>
</dbReference>
<accession>A0ABW0FQH4</accession>
<keyword evidence="2" id="KW-1185">Reference proteome</keyword>
<name>A0ABW0FQH4_9CAUL</name>
<proteinExistence type="predicted"/>
<protein>
    <submittedName>
        <fullName evidence="1">Uncharacterized protein</fullName>
    </submittedName>
</protein>
<reference evidence="2" key="1">
    <citation type="journal article" date="2019" name="Int. J. Syst. Evol. Microbiol.">
        <title>The Global Catalogue of Microorganisms (GCM) 10K type strain sequencing project: providing services to taxonomists for standard genome sequencing and annotation.</title>
        <authorList>
            <consortium name="The Broad Institute Genomics Platform"/>
            <consortium name="The Broad Institute Genome Sequencing Center for Infectious Disease"/>
            <person name="Wu L."/>
            <person name="Ma J."/>
        </authorList>
    </citation>
    <scope>NUCLEOTIDE SEQUENCE [LARGE SCALE GENOMIC DNA]</scope>
    <source>
        <strain evidence="2">JCM 12125</strain>
    </source>
</reference>